<evidence type="ECO:0000313" key="2">
    <source>
        <dbReference type="Proteomes" id="UP000033945"/>
    </source>
</evidence>
<dbReference type="Gene3D" id="2.40.320.10">
    <property type="entry name" value="Hypothetical Protein Pfu-838710-001"/>
    <property type="match status" value="1"/>
</dbReference>
<dbReference type="SUPFAM" id="SSF55154">
    <property type="entry name" value="CYTH-like phosphatases"/>
    <property type="match status" value="1"/>
</dbReference>
<comment type="caution">
    <text evidence="1">The sequence shown here is derived from an EMBL/GenBank/DDBJ whole genome shotgun (WGS) entry which is preliminary data.</text>
</comment>
<protein>
    <recommendedName>
        <fullName evidence="3">CYTH domain-containing protein</fullName>
    </recommendedName>
</protein>
<reference evidence="1 2" key="1">
    <citation type="journal article" date="2015" name="Nature">
        <title>rRNA introns, odd ribosomes, and small enigmatic genomes across a large radiation of phyla.</title>
        <authorList>
            <person name="Brown C.T."/>
            <person name="Hug L.A."/>
            <person name="Thomas B.C."/>
            <person name="Sharon I."/>
            <person name="Castelle C.J."/>
            <person name="Singh A."/>
            <person name="Wilkins M.J."/>
            <person name="Williams K.H."/>
            <person name="Banfield J.F."/>
        </authorList>
    </citation>
    <scope>NUCLEOTIDE SEQUENCE [LARGE SCALE GENOMIC DNA]</scope>
</reference>
<gene>
    <name evidence="1" type="ORF">UW55_C0009G0023</name>
</gene>
<organism evidence="1 2">
    <name type="scientific">Candidatus Giovannonibacteria bacterium GW2011_GWA2_44_26</name>
    <dbReference type="NCBI Taxonomy" id="1618648"/>
    <lineage>
        <taxon>Bacteria</taxon>
        <taxon>Candidatus Giovannoniibacteriota</taxon>
    </lineage>
</organism>
<evidence type="ECO:0008006" key="3">
    <source>
        <dbReference type="Google" id="ProtNLM"/>
    </source>
</evidence>
<dbReference type="AlphaFoldDB" id="A0A0G1L2F3"/>
<evidence type="ECO:0000313" key="1">
    <source>
        <dbReference type="EMBL" id="KKT62792.1"/>
    </source>
</evidence>
<name>A0A0G1L2F3_9BACT</name>
<dbReference type="EMBL" id="LCIT01000009">
    <property type="protein sequence ID" value="KKT62792.1"/>
    <property type="molecule type" value="Genomic_DNA"/>
</dbReference>
<proteinExistence type="predicted"/>
<dbReference type="InterPro" id="IPR033469">
    <property type="entry name" value="CYTH-like_dom_sf"/>
</dbReference>
<dbReference type="Proteomes" id="UP000033945">
    <property type="component" value="Unassembled WGS sequence"/>
</dbReference>
<accession>A0A0G1L2F3</accession>
<sequence length="192" mass="21829">MKKEIEATFLSVDKDSMRAKLKEAGFELKIPEYMMRRKTFDFSHIAPGRNKWGRVRQESDKVTMTVKEVRGSGINDTYEVELIVNDFDTASSFFEACDAPAKAFQENMREVWVRDGVEVTIDTWPGLNPFVEIEGANEKIVREISNELGFDFEKAVFGSIDLVYEKEIGIPADTIIHLPEITFANPPKKNAA</sequence>